<evidence type="ECO:0000313" key="18">
    <source>
        <dbReference type="Proteomes" id="UP000045545"/>
    </source>
</evidence>
<accession>A0A0E4GDY3</accession>
<feature type="active site" description="Proton acceptor" evidence="13">
    <location>
        <position position="69"/>
    </location>
</feature>
<dbReference type="GO" id="GO:0009002">
    <property type="term" value="F:serine-type D-Ala-D-Ala carboxypeptidase activity"/>
    <property type="evidence" value="ECO:0007669"/>
    <property type="project" value="UniProtKB-EC"/>
</dbReference>
<dbReference type="SMART" id="SM00936">
    <property type="entry name" value="PBP5_C"/>
    <property type="match status" value="1"/>
</dbReference>
<sequence length="382" mass="42082">MKDQIRVRAIRITGAILLALGLLLGLKPLPVWAAPSINSRYYCLVEGATGQPILAKNANQERPVASTTKIMTGILVLEYADLDEIATVSQFASRTPQYSIGLRRGQELSLHELMKASLIKSSNDAAVVLAEHIAGDEEFFGHLMSKKAFALGAMRTHFRNASGLPQEGHYSTPFDLARISRYTLTQPYLAKMVATRQSSFKHPGYLQPLTINNTNNLLGSYPGADGIKTGTANEAGKCLIASATRSGRQLIAVVLKSSDRSGDCARLLDYGFKQTARSQIIDSGEVFKNVKVSKGQAAYAEIMPRSDLWLWLGEDKADIEKRIRMNYLLEAPLAAGYKVGEMDVFMEGQYVETIDLVTRKDIPREPHPLKRIILKLLSRSGQ</sequence>
<feature type="active site" description="Acyl-ester intermediate" evidence="13">
    <location>
        <position position="66"/>
    </location>
</feature>
<feature type="domain" description="Peptidase S11 D-Ala-D-Ala carboxypeptidase A C-terminal" evidence="16">
    <location>
        <begin position="275"/>
        <end position="364"/>
    </location>
</feature>
<feature type="active site" evidence="13">
    <location>
        <position position="121"/>
    </location>
</feature>
<keyword evidence="18" id="KW-1185">Reference proteome</keyword>
<keyword evidence="8" id="KW-0378">Hydrolase</keyword>
<protein>
    <recommendedName>
        <fullName evidence="4">serine-type D-Ala-D-Ala carboxypeptidase</fullName>
        <ecNumber evidence="4">3.4.16.4</ecNumber>
    </recommendedName>
</protein>
<evidence type="ECO:0000256" key="2">
    <source>
        <dbReference type="ARBA" id="ARBA00004752"/>
    </source>
</evidence>
<evidence type="ECO:0000259" key="16">
    <source>
        <dbReference type="SMART" id="SM00936"/>
    </source>
</evidence>
<evidence type="ECO:0000256" key="12">
    <source>
        <dbReference type="ARBA" id="ARBA00034000"/>
    </source>
</evidence>
<dbReference type="EC" id="3.4.16.4" evidence="4"/>
<dbReference type="GO" id="GO:0008360">
    <property type="term" value="P:regulation of cell shape"/>
    <property type="evidence" value="ECO:0007669"/>
    <property type="project" value="UniProtKB-KW"/>
</dbReference>
<organism evidence="17 18">
    <name type="scientific">Syntrophomonas zehnderi OL-4</name>
    <dbReference type="NCBI Taxonomy" id="690567"/>
    <lineage>
        <taxon>Bacteria</taxon>
        <taxon>Bacillati</taxon>
        <taxon>Bacillota</taxon>
        <taxon>Clostridia</taxon>
        <taxon>Eubacteriales</taxon>
        <taxon>Syntrophomonadaceae</taxon>
        <taxon>Syntrophomonas</taxon>
    </lineage>
</organism>
<dbReference type="InterPro" id="IPR018044">
    <property type="entry name" value="Peptidase_S11"/>
</dbReference>
<name>A0A0E4GDY3_9FIRM</name>
<dbReference type="PANTHER" id="PTHR21581">
    <property type="entry name" value="D-ALANYL-D-ALANINE CARBOXYPEPTIDASE"/>
    <property type="match status" value="1"/>
</dbReference>
<evidence type="ECO:0000256" key="8">
    <source>
        <dbReference type="ARBA" id="ARBA00022801"/>
    </source>
</evidence>
<evidence type="ECO:0000256" key="1">
    <source>
        <dbReference type="ARBA" id="ARBA00003217"/>
    </source>
</evidence>
<dbReference type="InterPro" id="IPR015956">
    <property type="entry name" value="Peniciliin-bd_prot_C_sf"/>
</dbReference>
<proteinExistence type="inferred from homology"/>
<evidence type="ECO:0000256" key="3">
    <source>
        <dbReference type="ARBA" id="ARBA00007164"/>
    </source>
</evidence>
<keyword evidence="5 17" id="KW-0121">Carboxypeptidase</keyword>
<dbReference type="AlphaFoldDB" id="A0A0E4GDY3"/>
<comment type="catalytic activity">
    <reaction evidence="12">
        <text>Preferential cleavage: (Ac)2-L-Lys-D-Ala-|-D-Ala. Also transpeptidation of peptidyl-alanyl moieties that are N-acyl substituents of D-alanine.</text>
        <dbReference type="EC" id="3.4.16.4"/>
    </reaction>
</comment>
<dbReference type="PRINTS" id="PR00725">
    <property type="entry name" value="DADACBPTASE1"/>
</dbReference>
<dbReference type="InterPro" id="IPR012338">
    <property type="entry name" value="Beta-lactam/transpept-like"/>
</dbReference>
<dbReference type="PANTHER" id="PTHR21581:SF6">
    <property type="entry name" value="TRAFFICKING PROTEIN PARTICLE COMPLEX SUBUNIT 12"/>
    <property type="match status" value="1"/>
</dbReference>
<dbReference type="InterPro" id="IPR037167">
    <property type="entry name" value="Peptidase_S11_C_sf"/>
</dbReference>
<comment type="pathway">
    <text evidence="2">Cell wall biogenesis; peptidoglycan biosynthesis.</text>
</comment>
<dbReference type="Gene3D" id="2.60.410.10">
    <property type="entry name" value="D-Ala-D-Ala carboxypeptidase, C-terminal domain"/>
    <property type="match status" value="1"/>
</dbReference>
<keyword evidence="6" id="KW-0645">Protease</keyword>
<dbReference type="SUPFAM" id="SSF69189">
    <property type="entry name" value="Penicillin-binding protein associated domain"/>
    <property type="match status" value="1"/>
</dbReference>
<comment type="similarity">
    <text evidence="3 15">Belongs to the peptidase S11 family.</text>
</comment>
<evidence type="ECO:0000256" key="9">
    <source>
        <dbReference type="ARBA" id="ARBA00022960"/>
    </source>
</evidence>
<dbReference type="InterPro" id="IPR001967">
    <property type="entry name" value="Peptidase_S11_N"/>
</dbReference>
<dbReference type="EMBL" id="CGIH01000027">
    <property type="protein sequence ID" value="CFX68079.1"/>
    <property type="molecule type" value="Genomic_DNA"/>
</dbReference>
<dbReference type="GO" id="GO:0006508">
    <property type="term" value="P:proteolysis"/>
    <property type="evidence" value="ECO:0007669"/>
    <property type="project" value="UniProtKB-KW"/>
</dbReference>
<keyword evidence="9" id="KW-0133">Cell shape</keyword>
<dbReference type="Pfam" id="PF07943">
    <property type="entry name" value="PBP5_C"/>
    <property type="match status" value="1"/>
</dbReference>
<dbReference type="GO" id="GO:0009252">
    <property type="term" value="P:peptidoglycan biosynthetic process"/>
    <property type="evidence" value="ECO:0007669"/>
    <property type="project" value="UniProtKB-UniPathway"/>
</dbReference>
<evidence type="ECO:0000256" key="13">
    <source>
        <dbReference type="PIRSR" id="PIRSR618044-1"/>
    </source>
</evidence>
<dbReference type="STRING" id="690567.1630"/>
<dbReference type="UniPathway" id="UPA00219"/>
<evidence type="ECO:0000256" key="5">
    <source>
        <dbReference type="ARBA" id="ARBA00022645"/>
    </source>
</evidence>
<dbReference type="GO" id="GO:0071555">
    <property type="term" value="P:cell wall organization"/>
    <property type="evidence" value="ECO:0007669"/>
    <property type="project" value="UniProtKB-KW"/>
</dbReference>
<dbReference type="SUPFAM" id="SSF56601">
    <property type="entry name" value="beta-lactamase/transpeptidase-like"/>
    <property type="match status" value="1"/>
</dbReference>
<keyword evidence="7" id="KW-0732">Signal</keyword>
<keyword evidence="11" id="KW-0961">Cell wall biogenesis/degradation</keyword>
<evidence type="ECO:0000313" key="17">
    <source>
        <dbReference type="EMBL" id="CFX68079.1"/>
    </source>
</evidence>
<evidence type="ECO:0000256" key="15">
    <source>
        <dbReference type="RuleBase" id="RU004016"/>
    </source>
</evidence>
<reference evidence="17 18" key="1">
    <citation type="submission" date="2015-03" db="EMBL/GenBank/DDBJ databases">
        <authorList>
            <person name="Murphy D."/>
        </authorList>
    </citation>
    <scope>NUCLEOTIDE SEQUENCE [LARGE SCALE GENOMIC DNA]</scope>
    <source>
        <strain evidence="17 18">OL-4</strain>
    </source>
</reference>
<evidence type="ECO:0000256" key="10">
    <source>
        <dbReference type="ARBA" id="ARBA00022984"/>
    </source>
</evidence>
<dbReference type="Proteomes" id="UP000045545">
    <property type="component" value="Unassembled WGS sequence"/>
</dbReference>
<dbReference type="InterPro" id="IPR012907">
    <property type="entry name" value="Peptidase_S11_C"/>
</dbReference>
<dbReference type="RefSeq" id="WP_052729676.1">
    <property type="nucleotide sequence ID" value="NZ_CGIH01000027.1"/>
</dbReference>
<evidence type="ECO:0000256" key="4">
    <source>
        <dbReference type="ARBA" id="ARBA00012448"/>
    </source>
</evidence>
<evidence type="ECO:0000256" key="6">
    <source>
        <dbReference type="ARBA" id="ARBA00022670"/>
    </source>
</evidence>
<evidence type="ECO:0000256" key="7">
    <source>
        <dbReference type="ARBA" id="ARBA00022729"/>
    </source>
</evidence>
<evidence type="ECO:0000256" key="11">
    <source>
        <dbReference type="ARBA" id="ARBA00023316"/>
    </source>
</evidence>
<dbReference type="Pfam" id="PF00768">
    <property type="entry name" value="Peptidase_S11"/>
    <property type="match status" value="1"/>
</dbReference>
<comment type="function">
    <text evidence="1">Removes C-terminal D-alanyl residues from sugar-peptide cell wall precursors.</text>
</comment>
<evidence type="ECO:0000256" key="14">
    <source>
        <dbReference type="PIRSR" id="PIRSR618044-2"/>
    </source>
</evidence>
<dbReference type="OrthoDB" id="9791132at2"/>
<gene>
    <name evidence="17" type="ORF">1630</name>
</gene>
<feature type="binding site" evidence="14">
    <location>
        <position position="228"/>
    </location>
    <ligand>
        <name>substrate</name>
    </ligand>
</feature>
<dbReference type="Gene3D" id="3.40.710.10">
    <property type="entry name" value="DD-peptidase/beta-lactamase superfamily"/>
    <property type="match status" value="1"/>
</dbReference>
<keyword evidence="10" id="KW-0573">Peptidoglycan synthesis</keyword>